<dbReference type="SUPFAM" id="SSF53597">
    <property type="entry name" value="Dihydrofolate reductase-like"/>
    <property type="match status" value="1"/>
</dbReference>
<dbReference type="Gene3D" id="3.40.430.10">
    <property type="entry name" value="Dihydrofolate Reductase, subunit A"/>
    <property type="match status" value="1"/>
</dbReference>
<dbReference type="GO" id="GO:0009231">
    <property type="term" value="P:riboflavin biosynthetic process"/>
    <property type="evidence" value="ECO:0007669"/>
    <property type="project" value="UniProtKB-UniPathway"/>
</dbReference>
<sequence length="221" mass="23363">MKVILNVAMTLDGKIDSVARQGASISSEDDWERVDRLRAAQDAIIVGGRTLLDDDPRLLVKSDSLRAERVAIGSSPNPAKVGIISNATLSVKSRFMTAGEATIIIFTSRRTSETQLTTLRDAGAQVFVLGESRVNLAAAMETLAEQGIEKVLVEGGGSLNAALLAKGLVDEVQVYIAPLIFGGATAPTLADGDGILMDVKLDLLSVDKLNDGGVLLKYRVD</sequence>
<dbReference type="InterPro" id="IPR011549">
    <property type="entry name" value="RibD_C"/>
</dbReference>
<dbReference type="Pfam" id="PF01872">
    <property type="entry name" value="RibD_C"/>
    <property type="match status" value="1"/>
</dbReference>
<proteinExistence type="inferred from homology"/>
<dbReference type="AlphaFoldDB" id="A0A8J6NKC5"/>
<evidence type="ECO:0000259" key="10">
    <source>
        <dbReference type="Pfam" id="PF01872"/>
    </source>
</evidence>
<comment type="similarity">
    <text evidence="2">Belongs to the HTP reductase family.</text>
</comment>
<comment type="catalytic activity">
    <reaction evidence="8">
        <text>2,5-diamino-6-(1-D-ribitylamino)pyrimidin-4(3H)-one 5'-phosphate + NADP(+) = 2,5-diamino-6-(1-D-ribosylamino)pyrimidin-4(3H)-one 5'-phosphate + NADPH + H(+)</text>
        <dbReference type="Rhea" id="RHEA:27278"/>
        <dbReference type="ChEBI" id="CHEBI:15378"/>
        <dbReference type="ChEBI" id="CHEBI:57783"/>
        <dbReference type="ChEBI" id="CHEBI:58349"/>
        <dbReference type="ChEBI" id="CHEBI:58890"/>
        <dbReference type="ChEBI" id="CHEBI:59545"/>
        <dbReference type="EC" id="1.1.1.302"/>
    </reaction>
</comment>
<keyword evidence="6 11" id="KW-0560">Oxidoreductase</keyword>
<dbReference type="NCBIfam" id="TIGR00227">
    <property type="entry name" value="ribD_Cterm"/>
    <property type="match status" value="1"/>
</dbReference>
<evidence type="ECO:0000256" key="9">
    <source>
        <dbReference type="NCBIfam" id="TIGR01508"/>
    </source>
</evidence>
<dbReference type="PANTHER" id="PTHR38011">
    <property type="entry name" value="DIHYDROFOLATE REDUCTASE FAMILY PROTEIN (AFU_ORTHOLOGUE AFUA_8G06820)"/>
    <property type="match status" value="1"/>
</dbReference>
<name>A0A8J6NKC5_9CHLR</name>
<evidence type="ECO:0000256" key="6">
    <source>
        <dbReference type="ARBA" id="ARBA00023002"/>
    </source>
</evidence>
<dbReference type="NCBIfam" id="TIGR01508">
    <property type="entry name" value="rib_reduct_arch"/>
    <property type="match status" value="1"/>
</dbReference>
<dbReference type="EC" id="1.1.1.302" evidence="9"/>
<accession>A0A8J6NKC5</accession>
<reference evidence="11 12" key="1">
    <citation type="submission" date="2020-08" db="EMBL/GenBank/DDBJ databases">
        <title>Bridging the membrane lipid divide: bacteria of the FCB group superphylum have the potential to synthesize archaeal ether lipids.</title>
        <authorList>
            <person name="Villanueva L."/>
            <person name="Von Meijenfeldt F.A.B."/>
            <person name="Westbye A.B."/>
            <person name="Yadav S."/>
            <person name="Hopmans E.C."/>
            <person name="Dutilh B.E."/>
            <person name="Sinninghe Damste J.S."/>
        </authorList>
    </citation>
    <scope>NUCLEOTIDE SEQUENCE [LARGE SCALE GENOMIC DNA]</scope>
    <source>
        <strain evidence="11">NIOZ-UU36</strain>
    </source>
</reference>
<protein>
    <recommendedName>
        <fullName evidence="9">2,5-diamino-6-(ribosylamino)-4(3H)-pyrimidinone 5'-phosphate reductase</fullName>
        <ecNumber evidence="9">1.1.1.302</ecNumber>
    </recommendedName>
</protein>
<dbReference type="GO" id="GO:0050661">
    <property type="term" value="F:NADP binding"/>
    <property type="evidence" value="ECO:0007669"/>
    <property type="project" value="InterPro"/>
</dbReference>
<feature type="domain" description="Bacterial bifunctional deaminase-reductase C-terminal" evidence="10">
    <location>
        <begin position="2"/>
        <end position="212"/>
    </location>
</feature>
<gene>
    <name evidence="11" type="ORF">H8E29_08780</name>
</gene>
<dbReference type="GO" id="GO:0008703">
    <property type="term" value="F:5-amino-6-(5-phosphoribosylamino)uracil reductase activity"/>
    <property type="evidence" value="ECO:0007669"/>
    <property type="project" value="InterPro"/>
</dbReference>
<dbReference type="InterPro" id="IPR002734">
    <property type="entry name" value="RibDG_C"/>
</dbReference>
<dbReference type="Proteomes" id="UP000614469">
    <property type="component" value="Unassembled WGS sequence"/>
</dbReference>
<organism evidence="11 12">
    <name type="scientific">Candidatus Desulfolinea nitratireducens</name>
    <dbReference type="NCBI Taxonomy" id="2841698"/>
    <lineage>
        <taxon>Bacteria</taxon>
        <taxon>Bacillati</taxon>
        <taxon>Chloroflexota</taxon>
        <taxon>Anaerolineae</taxon>
        <taxon>Anaerolineales</taxon>
        <taxon>Anaerolineales incertae sedis</taxon>
        <taxon>Candidatus Desulfolinea</taxon>
    </lineage>
</organism>
<evidence type="ECO:0000313" key="11">
    <source>
        <dbReference type="EMBL" id="MBC8335344.1"/>
    </source>
</evidence>
<evidence type="ECO:0000313" key="12">
    <source>
        <dbReference type="Proteomes" id="UP000614469"/>
    </source>
</evidence>
<dbReference type="UniPathway" id="UPA00275"/>
<keyword evidence="5" id="KW-0521">NADP</keyword>
<keyword evidence="4" id="KW-0686">Riboflavin biosynthesis</keyword>
<evidence type="ECO:0000256" key="2">
    <source>
        <dbReference type="ARBA" id="ARBA00009723"/>
    </source>
</evidence>
<evidence type="ECO:0000256" key="5">
    <source>
        <dbReference type="ARBA" id="ARBA00022857"/>
    </source>
</evidence>
<comment type="caution">
    <text evidence="11">The sequence shown here is derived from an EMBL/GenBank/DDBJ whole genome shotgun (WGS) entry which is preliminary data.</text>
</comment>
<dbReference type="PANTHER" id="PTHR38011:SF7">
    <property type="entry name" value="2,5-DIAMINO-6-RIBOSYLAMINO-4(3H)-PYRIMIDINONE 5'-PHOSPHATE REDUCTASE"/>
    <property type="match status" value="1"/>
</dbReference>
<evidence type="ECO:0000256" key="1">
    <source>
        <dbReference type="ARBA" id="ARBA00005104"/>
    </source>
</evidence>
<dbReference type="EMBL" id="JACNJN010000104">
    <property type="protein sequence ID" value="MBC8335344.1"/>
    <property type="molecule type" value="Genomic_DNA"/>
</dbReference>
<dbReference type="InterPro" id="IPR006401">
    <property type="entry name" value="Rib_reduct_arc"/>
</dbReference>
<comment type="subunit">
    <text evidence="3">Homodimer.</text>
</comment>
<evidence type="ECO:0000256" key="4">
    <source>
        <dbReference type="ARBA" id="ARBA00022619"/>
    </source>
</evidence>
<dbReference type="InterPro" id="IPR024072">
    <property type="entry name" value="DHFR-like_dom_sf"/>
</dbReference>
<evidence type="ECO:0000256" key="7">
    <source>
        <dbReference type="ARBA" id="ARBA00047550"/>
    </source>
</evidence>
<evidence type="ECO:0000256" key="3">
    <source>
        <dbReference type="ARBA" id="ARBA00011738"/>
    </source>
</evidence>
<comment type="catalytic activity">
    <reaction evidence="7">
        <text>2,5-diamino-6-(1-D-ribitylamino)pyrimidin-4(3H)-one 5'-phosphate + NAD(+) = 2,5-diamino-6-(1-D-ribosylamino)pyrimidin-4(3H)-one 5'-phosphate + NADH + H(+)</text>
        <dbReference type="Rhea" id="RHEA:27274"/>
        <dbReference type="ChEBI" id="CHEBI:15378"/>
        <dbReference type="ChEBI" id="CHEBI:57540"/>
        <dbReference type="ChEBI" id="CHEBI:57945"/>
        <dbReference type="ChEBI" id="CHEBI:58890"/>
        <dbReference type="ChEBI" id="CHEBI:59545"/>
        <dbReference type="EC" id="1.1.1.302"/>
    </reaction>
</comment>
<comment type="pathway">
    <text evidence="1">Cofactor biosynthesis; riboflavin biosynthesis.</text>
</comment>
<evidence type="ECO:0000256" key="8">
    <source>
        <dbReference type="ARBA" id="ARBA00049020"/>
    </source>
</evidence>
<dbReference type="InterPro" id="IPR050765">
    <property type="entry name" value="Riboflavin_Biosynth_HTPR"/>
</dbReference>